<evidence type="ECO:0000313" key="2">
    <source>
        <dbReference type="Proteomes" id="UP000229481"/>
    </source>
</evidence>
<feature type="non-terminal residue" evidence="1">
    <location>
        <position position="1"/>
    </location>
</feature>
<comment type="caution">
    <text evidence="1">The sequence shown here is derived from an EMBL/GenBank/DDBJ whole genome shotgun (WGS) entry which is preliminary data.</text>
</comment>
<proteinExistence type="predicted"/>
<evidence type="ECO:0000313" key="1">
    <source>
        <dbReference type="EMBL" id="PIY75331.1"/>
    </source>
</evidence>
<dbReference type="AlphaFoldDB" id="A0A2M7QTK4"/>
<gene>
    <name evidence="1" type="ORF">COY85_00480</name>
</gene>
<protein>
    <submittedName>
        <fullName evidence="1">Uncharacterized protein</fullName>
    </submittedName>
</protein>
<dbReference type="Proteomes" id="UP000229481">
    <property type="component" value="Unassembled WGS sequence"/>
</dbReference>
<organism evidence="1 2">
    <name type="scientific">Candidatus Portnoybacteria bacterium CG_4_10_14_0_8_um_filter_40_50</name>
    <dbReference type="NCBI Taxonomy" id="1974800"/>
    <lineage>
        <taxon>Bacteria</taxon>
        <taxon>Candidatus Portnoyibacteriota</taxon>
    </lineage>
</organism>
<reference evidence="2" key="1">
    <citation type="submission" date="2017-09" db="EMBL/GenBank/DDBJ databases">
        <title>Depth-based differentiation of microbial function through sediment-hosted aquifers and enrichment of novel symbionts in the deep terrestrial subsurface.</title>
        <authorList>
            <person name="Probst A.J."/>
            <person name="Ladd B."/>
            <person name="Jarett J.K."/>
            <person name="Geller-Mcgrath D.E."/>
            <person name="Sieber C.M.K."/>
            <person name="Emerson J.B."/>
            <person name="Anantharaman K."/>
            <person name="Thomas B.C."/>
            <person name="Malmstrom R."/>
            <person name="Stieglmeier M."/>
            <person name="Klingl A."/>
            <person name="Woyke T."/>
            <person name="Ryan C.M."/>
            <person name="Banfield J.F."/>
        </authorList>
    </citation>
    <scope>NUCLEOTIDE SEQUENCE [LARGE SCALE GENOMIC DNA]</scope>
</reference>
<name>A0A2M7QTK4_9BACT</name>
<dbReference type="EMBL" id="PFLK01000009">
    <property type="protein sequence ID" value="PIY75331.1"/>
    <property type="molecule type" value="Genomic_DNA"/>
</dbReference>
<sequence length="79" mass="9086">RIIFSIFKIVWITQFFLGRLYYIIEIDRTGSEYNPLVIPAKAGIQANKAKSGFRVKPGMTAREHIAFYLIWGICAVYSL</sequence>
<accession>A0A2M7QTK4</accession>